<gene>
    <name evidence="6" type="ORF">ENSA5_61420</name>
</gene>
<dbReference type="RefSeq" id="WP_146156293.1">
    <property type="nucleotide sequence ID" value="NZ_PVNK01000268.1"/>
</dbReference>
<evidence type="ECO:0000256" key="4">
    <source>
        <dbReference type="SAM" id="MobiDB-lite"/>
    </source>
</evidence>
<feature type="compositionally biased region" description="Gly residues" evidence="4">
    <location>
        <begin position="27"/>
        <end position="37"/>
    </location>
</feature>
<dbReference type="Gene3D" id="3.10.105.10">
    <property type="entry name" value="Dipeptide-binding Protein, Domain 3"/>
    <property type="match status" value="1"/>
</dbReference>
<dbReference type="Gene3D" id="3.40.190.10">
    <property type="entry name" value="Periplasmic binding protein-like II"/>
    <property type="match status" value="1"/>
</dbReference>
<feature type="domain" description="Solute-binding protein family 5" evidence="5">
    <location>
        <begin position="133"/>
        <end position="506"/>
    </location>
</feature>
<evidence type="ECO:0000259" key="5">
    <source>
        <dbReference type="Pfam" id="PF00496"/>
    </source>
</evidence>
<evidence type="ECO:0000256" key="1">
    <source>
        <dbReference type="ARBA" id="ARBA00005695"/>
    </source>
</evidence>
<dbReference type="AlphaFoldDB" id="A0A2S9XD91"/>
<dbReference type="GO" id="GO:0015833">
    <property type="term" value="P:peptide transport"/>
    <property type="evidence" value="ECO:0007669"/>
    <property type="project" value="TreeGrafter"/>
</dbReference>
<dbReference type="PANTHER" id="PTHR30290:SF9">
    <property type="entry name" value="OLIGOPEPTIDE-BINDING PROTEIN APPA"/>
    <property type="match status" value="1"/>
</dbReference>
<keyword evidence="3" id="KW-0732">Signal</keyword>
<sequence>MSPDASLSSLAAGLLSAALLIAPAGGCGARGGGGEDGQGAADVGEATSTPEEIEPADGSEAPADPALTEAISIALPQLPRKFDPLDDLEPWAMRISEDLVFEGLVRRAGDRYPWVEPAIADQCEVDREYAVASITCHLPRGVRFHDGSEVTIDDVVYSLTYWLDRRRVWIRQRHGLTNFNRVEIVDGPRGSDERDPGRWVRIGLDKREPLALESLAAIKIVPRDAHRGRESRFAQQPIGTGPMQITTLAQDRIVIERFAGYHDPERHAVAGKIVFRALDDGAEALTALRRGEVHLLPELSPVHVPVELGKPGMSGRFVAWLVSPPSYDLLLWNVADGVQASEALRGAVHDALPLSAIAREVHGAPGLSVAAPVDLHDPTPIDLEALEDIKLGEPVRGGLLPLPSLDDDLRALSAAAAALDALDWPLERGIRRRPGGSLRMTLTWDGRSGRPAAIAERIIAAWEAIGVVVPQATAGWNYVLILLRKREFKAAMVHLAGHSDEDLYQLFHSRGEVNFSGVEDEELDRALSDYRGAPDRAARDAAKQRIAARLGQLRIVSMLYAPTHVMLASRRLTGVEFVDDVPRLSRLGLVAGDIDWGTRAVEPLNAQPLNN</sequence>
<feature type="region of interest" description="Disordered" evidence="4">
    <location>
        <begin position="27"/>
        <end position="63"/>
    </location>
</feature>
<evidence type="ECO:0000256" key="2">
    <source>
        <dbReference type="ARBA" id="ARBA00022448"/>
    </source>
</evidence>
<reference evidence="6 7" key="1">
    <citation type="submission" date="2018-03" db="EMBL/GenBank/DDBJ databases">
        <title>Draft Genome Sequences of the Obligatory Marine Myxobacteria Enhygromyxa salina SWB005.</title>
        <authorList>
            <person name="Poehlein A."/>
            <person name="Moghaddam J.A."/>
            <person name="Harms H."/>
            <person name="Alanjari M."/>
            <person name="Koenig G.M."/>
            <person name="Daniel R."/>
            <person name="Schaeberle T.F."/>
        </authorList>
    </citation>
    <scope>NUCLEOTIDE SEQUENCE [LARGE SCALE GENOMIC DNA]</scope>
    <source>
        <strain evidence="6 7">SWB005</strain>
    </source>
</reference>
<comment type="caution">
    <text evidence="6">The sequence shown here is derived from an EMBL/GenBank/DDBJ whole genome shotgun (WGS) entry which is preliminary data.</text>
</comment>
<dbReference type="InterPro" id="IPR039424">
    <property type="entry name" value="SBP_5"/>
</dbReference>
<dbReference type="InterPro" id="IPR000914">
    <property type="entry name" value="SBP_5_dom"/>
</dbReference>
<comment type="similarity">
    <text evidence="1">Belongs to the bacterial solute-binding protein 5 family.</text>
</comment>
<dbReference type="PANTHER" id="PTHR30290">
    <property type="entry name" value="PERIPLASMIC BINDING COMPONENT OF ABC TRANSPORTER"/>
    <property type="match status" value="1"/>
</dbReference>
<dbReference type="SUPFAM" id="SSF53850">
    <property type="entry name" value="Periplasmic binding protein-like II"/>
    <property type="match status" value="1"/>
</dbReference>
<organism evidence="6 7">
    <name type="scientific">Enhygromyxa salina</name>
    <dbReference type="NCBI Taxonomy" id="215803"/>
    <lineage>
        <taxon>Bacteria</taxon>
        <taxon>Pseudomonadati</taxon>
        <taxon>Myxococcota</taxon>
        <taxon>Polyangia</taxon>
        <taxon>Nannocystales</taxon>
        <taxon>Nannocystaceae</taxon>
        <taxon>Enhygromyxa</taxon>
    </lineage>
</organism>
<name>A0A2S9XD91_9BACT</name>
<dbReference type="Proteomes" id="UP000237968">
    <property type="component" value="Unassembled WGS sequence"/>
</dbReference>
<dbReference type="GO" id="GO:1904680">
    <property type="term" value="F:peptide transmembrane transporter activity"/>
    <property type="evidence" value="ECO:0007669"/>
    <property type="project" value="TreeGrafter"/>
</dbReference>
<dbReference type="OrthoDB" id="9772924at2"/>
<dbReference type="InterPro" id="IPR030678">
    <property type="entry name" value="Peptide/Ni-bd"/>
</dbReference>
<dbReference type="GO" id="GO:0030288">
    <property type="term" value="C:outer membrane-bounded periplasmic space"/>
    <property type="evidence" value="ECO:0007669"/>
    <property type="project" value="UniProtKB-ARBA"/>
</dbReference>
<evidence type="ECO:0000313" key="6">
    <source>
        <dbReference type="EMBL" id="PRP90822.1"/>
    </source>
</evidence>
<accession>A0A2S9XD91</accession>
<evidence type="ECO:0000313" key="7">
    <source>
        <dbReference type="Proteomes" id="UP000237968"/>
    </source>
</evidence>
<protein>
    <submittedName>
        <fullName evidence="6">Bacterial extracellular solute-binding protein, family 5 Middle</fullName>
    </submittedName>
</protein>
<keyword evidence="7" id="KW-1185">Reference proteome</keyword>
<dbReference type="GO" id="GO:0043190">
    <property type="term" value="C:ATP-binding cassette (ABC) transporter complex"/>
    <property type="evidence" value="ECO:0007669"/>
    <property type="project" value="InterPro"/>
</dbReference>
<proteinExistence type="inferred from homology"/>
<evidence type="ECO:0000256" key="3">
    <source>
        <dbReference type="ARBA" id="ARBA00022729"/>
    </source>
</evidence>
<dbReference type="Pfam" id="PF00496">
    <property type="entry name" value="SBP_bac_5"/>
    <property type="match status" value="1"/>
</dbReference>
<dbReference type="EMBL" id="PVNK01000268">
    <property type="protein sequence ID" value="PRP90822.1"/>
    <property type="molecule type" value="Genomic_DNA"/>
</dbReference>
<keyword evidence="2" id="KW-0813">Transport</keyword>
<dbReference type="PIRSF" id="PIRSF002741">
    <property type="entry name" value="MppA"/>
    <property type="match status" value="1"/>
</dbReference>